<keyword evidence="10" id="KW-1185">Reference proteome</keyword>
<dbReference type="CDD" id="cd05656">
    <property type="entry name" value="M42_Frv"/>
    <property type="match status" value="1"/>
</dbReference>
<dbReference type="EMBL" id="JBDKWZ010000001">
    <property type="protein sequence ID" value="MEN7546563.1"/>
    <property type="molecule type" value="Genomic_DNA"/>
</dbReference>
<dbReference type="InterPro" id="IPR023367">
    <property type="entry name" value="Peptidase_M42_dom2"/>
</dbReference>
<keyword evidence="2" id="KW-0031">Aminopeptidase</keyword>
<organism evidence="9 10">
    <name type="scientific">Rapidithrix thailandica</name>
    <dbReference type="NCBI Taxonomy" id="413964"/>
    <lineage>
        <taxon>Bacteria</taxon>
        <taxon>Pseudomonadati</taxon>
        <taxon>Bacteroidota</taxon>
        <taxon>Cytophagia</taxon>
        <taxon>Cytophagales</taxon>
        <taxon>Flammeovirgaceae</taxon>
        <taxon>Rapidithrix</taxon>
    </lineage>
</organism>
<comment type="similarity">
    <text evidence="1 6">Belongs to the peptidase M42 family.</text>
</comment>
<dbReference type="AlphaFoldDB" id="A0AAW9RYE0"/>
<feature type="binding site" evidence="8">
    <location>
        <position position="234"/>
    </location>
    <ligand>
        <name>Zn(2+)</name>
        <dbReference type="ChEBI" id="CHEBI:29105"/>
        <label>1</label>
    </ligand>
</feature>
<feature type="binding site" evidence="8">
    <location>
        <position position="65"/>
    </location>
    <ligand>
        <name>Zn(2+)</name>
        <dbReference type="ChEBI" id="CHEBI:29105"/>
        <label>1</label>
    </ligand>
</feature>
<dbReference type="SUPFAM" id="SSF53187">
    <property type="entry name" value="Zn-dependent exopeptidases"/>
    <property type="match status" value="1"/>
</dbReference>
<dbReference type="InterPro" id="IPR008007">
    <property type="entry name" value="Peptidase_M42"/>
</dbReference>
<dbReference type="GO" id="GO:0006508">
    <property type="term" value="P:proteolysis"/>
    <property type="evidence" value="ECO:0007669"/>
    <property type="project" value="UniProtKB-KW"/>
</dbReference>
<feature type="binding site" evidence="8">
    <location>
        <position position="177"/>
    </location>
    <ligand>
        <name>Zn(2+)</name>
        <dbReference type="ChEBI" id="CHEBI:29105"/>
        <label>1</label>
    </ligand>
</feature>
<dbReference type="Pfam" id="PF05343">
    <property type="entry name" value="Peptidase_M42"/>
    <property type="match status" value="1"/>
</dbReference>
<keyword evidence="4 8" id="KW-0479">Metal-binding</keyword>
<dbReference type="Gene3D" id="3.40.630.10">
    <property type="entry name" value="Zn peptidases"/>
    <property type="match status" value="1"/>
</dbReference>
<dbReference type="PANTHER" id="PTHR32481:SF0">
    <property type="entry name" value="AMINOPEPTIDASE YPDE-RELATED"/>
    <property type="match status" value="1"/>
</dbReference>
<feature type="active site" description="Proton acceptor" evidence="7">
    <location>
        <position position="211"/>
    </location>
</feature>
<evidence type="ECO:0000256" key="5">
    <source>
        <dbReference type="ARBA" id="ARBA00022801"/>
    </source>
</evidence>
<protein>
    <submittedName>
        <fullName evidence="9">M42 family metallopeptidase</fullName>
    </submittedName>
</protein>
<evidence type="ECO:0000256" key="7">
    <source>
        <dbReference type="PIRSR" id="PIRSR001123-1"/>
    </source>
</evidence>
<evidence type="ECO:0000256" key="8">
    <source>
        <dbReference type="PIRSR" id="PIRSR001123-2"/>
    </source>
</evidence>
<dbReference type="InterPro" id="IPR051464">
    <property type="entry name" value="Peptidase_M42_aminopept"/>
</dbReference>
<reference evidence="9 10" key="1">
    <citation type="submission" date="2024-04" db="EMBL/GenBank/DDBJ databases">
        <title>Novel genus in family Flammeovirgaceae.</title>
        <authorList>
            <person name="Nguyen T.H."/>
            <person name="Vuong T.Q."/>
            <person name="Le H."/>
            <person name="Kim S.-G."/>
        </authorList>
    </citation>
    <scope>NUCLEOTIDE SEQUENCE [LARGE SCALE GENOMIC DNA]</scope>
    <source>
        <strain evidence="9 10">JCM 23209</strain>
    </source>
</reference>
<dbReference type="PANTHER" id="PTHR32481">
    <property type="entry name" value="AMINOPEPTIDASE"/>
    <property type="match status" value="1"/>
</dbReference>
<comment type="cofactor">
    <cofactor evidence="8">
        <name>a divalent metal cation</name>
        <dbReference type="ChEBI" id="CHEBI:60240"/>
    </cofactor>
    <text evidence="8">Binds 2 divalent metal cations per subunit.</text>
</comment>
<feature type="binding site" evidence="8">
    <location>
        <position position="212"/>
    </location>
    <ligand>
        <name>Zn(2+)</name>
        <dbReference type="ChEBI" id="CHEBI:29105"/>
        <label>2</label>
    </ligand>
</feature>
<evidence type="ECO:0000256" key="3">
    <source>
        <dbReference type="ARBA" id="ARBA00022670"/>
    </source>
</evidence>
<feature type="binding site" evidence="8">
    <location>
        <position position="177"/>
    </location>
    <ligand>
        <name>Zn(2+)</name>
        <dbReference type="ChEBI" id="CHEBI:29105"/>
        <label>2</label>
    </ligand>
</feature>
<evidence type="ECO:0000256" key="1">
    <source>
        <dbReference type="ARBA" id="ARBA00006272"/>
    </source>
</evidence>
<sequence length="356" mass="39610">MSADPKKFLYEYLNNASPTGFEASGQKLWLDYVKPYVDNYYTDTYGTAVGVINPDAPYKVVIEAHADEISWFVNYISPEGYIYVIRNGGSDHQIAPSKRVNIHTKKGVVKAVFGWPAIHVRDKANEPSPNLDNIFLDCGCSSKEEVEELGVHVGCVITYEDELTELNGKYYTGRALDNRIGGFIIAETARLLHERGVKLPFGLYIVNAVQEEIGLRGAEMIAARIKPDVAIVIDVCHDTTPPLYDKKKQGETKCGAGPVLTYGPAVQNNLLNMLFQRAEEGNIPVQRSAASRFTGTDTDAFAYSNEGVASALISLPMRYMHTTVETVNKEDVQHVIDLYVEFLTKLEAGHDFRYIK</sequence>
<dbReference type="SUPFAM" id="SSF101821">
    <property type="entry name" value="Aminopeptidase/glucanase lid domain"/>
    <property type="match status" value="1"/>
</dbReference>
<evidence type="ECO:0000256" key="2">
    <source>
        <dbReference type="ARBA" id="ARBA00022438"/>
    </source>
</evidence>
<dbReference type="PIRSF" id="PIRSF001123">
    <property type="entry name" value="PepA_GA"/>
    <property type="match status" value="1"/>
</dbReference>
<dbReference type="GO" id="GO:0004177">
    <property type="term" value="F:aminopeptidase activity"/>
    <property type="evidence" value="ECO:0007669"/>
    <property type="project" value="UniProtKB-UniRule"/>
</dbReference>
<evidence type="ECO:0000256" key="6">
    <source>
        <dbReference type="PIRNR" id="PIRNR001123"/>
    </source>
</evidence>
<accession>A0AAW9RYE0</accession>
<dbReference type="RefSeq" id="WP_346819348.1">
    <property type="nucleotide sequence ID" value="NZ_JBDKWZ010000001.1"/>
</dbReference>
<name>A0AAW9RYE0_9BACT</name>
<gene>
    <name evidence="9" type="ORF">AAG747_01500</name>
</gene>
<dbReference type="GO" id="GO:0046872">
    <property type="term" value="F:metal ion binding"/>
    <property type="evidence" value="ECO:0007669"/>
    <property type="project" value="UniProtKB-UniRule"/>
</dbReference>
<feature type="binding site" evidence="8">
    <location>
        <position position="321"/>
    </location>
    <ligand>
        <name>Zn(2+)</name>
        <dbReference type="ChEBI" id="CHEBI:29105"/>
        <label>2</label>
    </ligand>
</feature>
<evidence type="ECO:0000256" key="4">
    <source>
        <dbReference type="ARBA" id="ARBA00022723"/>
    </source>
</evidence>
<dbReference type="Proteomes" id="UP001403385">
    <property type="component" value="Unassembled WGS sequence"/>
</dbReference>
<proteinExistence type="inferred from homology"/>
<dbReference type="Gene3D" id="2.40.30.40">
    <property type="entry name" value="Peptidase M42, domain 2"/>
    <property type="match status" value="1"/>
</dbReference>
<evidence type="ECO:0000313" key="10">
    <source>
        <dbReference type="Proteomes" id="UP001403385"/>
    </source>
</evidence>
<comment type="caution">
    <text evidence="9">The sequence shown here is derived from an EMBL/GenBank/DDBJ whole genome shotgun (WGS) entry which is preliminary data.</text>
</comment>
<keyword evidence="3" id="KW-0645">Protease</keyword>
<evidence type="ECO:0000313" key="9">
    <source>
        <dbReference type="EMBL" id="MEN7546563.1"/>
    </source>
</evidence>
<keyword evidence="5" id="KW-0378">Hydrolase</keyword>